<keyword evidence="3" id="KW-1185">Reference proteome</keyword>
<dbReference type="SUPFAM" id="SSF55804">
    <property type="entry name" value="Phoshotransferase/anion transport protein"/>
    <property type="match status" value="1"/>
</dbReference>
<dbReference type="PANTHER" id="PTHR47738">
    <property type="entry name" value="PTS SYSTEM FRUCTOSE-LIKE EIIA COMPONENT-RELATED"/>
    <property type="match status" value="1"/>
</dbReference>
<sequence length="173" mass="19794">MAENLQPEPEDPKLSDIFGPEHVLDQLTASTREEVIAEIVKFVAEKRMVTDPRWLETALIQRERMVPTAMPNGVAFLHARHRAADKFPRQFLALARSKEGVSFGSPDERPTHLFFLLAFRRDQAHLRWLARLSWICRRRTTVSSLLQATSAEEISRQLALAVEELPGNLKIRS</sequence>
<dbReference type="STRING" id="1312852.EG19_04805"/>
<dbReference type="RefSeq" id="WP_038049351.1">
    <property type="nucleotide sequence ID" value="NZ_JMFG01000020.1"/>
</dbReference>
<feature type="domain" description="PTS EIIA type-2" evidence="1">
    <location>
        <begin position="16"/>
        <end position="161"/>
    </location>
</feature>
<dbReference type="Pfam" id="PF00359">
    <property type="entry name" value="PTS_EIIA_2"/>
    <property type="match status" value="1"/>
</dbReference>
<dbReference type="PROSITE" id="PS51094">
    <property type="entry name" value="PTS_EIIA_TYPE_2"/>
    <property type="match status" value="1"/>
</dbReference>
<accession>A0A062XZH2</accession>
<protein>
    <recommendedName>
        <fullName evidence="1">PTS EIIA type-2 domain-containing protein</fullName>
    </recommendedName>
</protein>
<comment type="caution">
    <text evidence="2">The sequence shown here is derived from an EMBL/GenBank/DDBJ whole genome shotgun (WGS) entry which is preliminary data.</text>
</comment>
<evidence type="ECO:0000313" key="3">
    <source>
        <dbReference type="Proteomes" id="UP000027284"/>
    </source>
</evidence>
<dbReference type="InterPro" id="IPR002178">
    <property type="entry name" value="PTS_EIIA_type-2_dom"/>
</dbReference>
<dbReference type="Proteomes" id="UP000027284">
    <property type="component" value="Unassembled WGS sequence"/>
</dbReference>
<dbReference type="InterPro" id="IPR051541">
    <property type="entry name" value="PTS_SugarTrans_NitroReg"/>
</dbReference>
<dbReference type="EMBL" id="JMFG01000020">
    <property type="protein sequence ID" value="KDA53526.1"/>
    <property type="molecule type" value="Genomic_DNA"/>
</dbReference>
<evidence type="ECO:0000259" key="1">
    <source>
        <dbReference type="PROSITE" id="PS51094"/>
    </source>
</evidence>
<dbReference type="AlphaFoldDB" id="A0A062XZH2"/>
<gene>
    <name evidence="2" type="ORF">EG19_04805</name>
</gene>
<dbReference type="InterPro" id="IPR016152">
    <property type="entry name" value="PTrfase/Anion_transptr"/>
</dbReference>
<dbReference type="PANTHER" id="PTHR47738:SF1">
    <property type="entry name" value="NITROGEN REGULATORY PROTEIN"/>
    <property type="match status" value="1"/>
</dbReference>
<dbReference type="GO" id="GO:0030295">
    <property type="term" value="F:protein kinase activator activity"/>
    <property type="evidence" value="ECO:0007669"/>
    <property type="project" value="TreeGrafter"/>
</dbReference>
<reference evidence="2 3" key="1">
    <citation type="submission" date="2014-04" db="EMBL/GenBank/DDBJ databases">
        <title>The Genome Sequence of Thermoanaerobaculum aquaticum MP-01, The First Cultivated Group 23 Acidobacterium.</title>
        <authorList>
            <person name="Stamps B.W."/>
            <person name="Losey N.A."/>
            <person name="Lawson P.A."/>
            <person name="Stevenson B.S."/>
        </authorList>
    </citation>
    <scope>NUCLEOTIDE SEQUENCE [LARGE SCALE GENOMIC DNA]</scope>
    <source>
        <strain evidence="2 3">MP-01</strain>
    </source>
</reference>
<proteinExistence type="predicted"/>
<evidence type="ECO:0000313" key="2">
    <source>
        <dbReference type="EMBL" id="KDA53526.1"/>
    </source>
</evidence>
<organism evidence="2 3">
    <name type="scientific">Thermoanaerobaculum aquaticum</name>
    <dbReference type="NCBI Taxonomy" id="1312852"/>
    <lineage>
        <taxon>Bacteria</taxon>
        <taxon>Pseudomonadati</taxon>
        <taxon>Acidobacteriota</taxon>
        <taxon>Thermoanaerobaculia</taxon>
        <taxon>Thermoanaerobaculales</taxon>
        <taxon>Thermoanaerobaculaceae</taxon>
        <taxon>Thermoanaerobaculum</taxon>
    </lineage>
</organism>
<dbReference type="Gene3D" id="3.40.930.10">
    <property type="entry name" value="Mannitol-specific EII, Chain A"/>
    <property type="match status" value="1"/>
</dbReference>
<name>A0A062XZH2_9BACT</name>
<dbReference type="OrthoDB" id="95460at2"/>
<dbReference type="CDD" id="cd00211">
    <property type="entry name" value="PTS_IIA_fru"/>
    <property type="match status" value="1"/>
</dbReference>